<dbReference type="Gene3D" id="1.10.287.470">
    <property type="entry name" value="Helix hairpin bin"/>
    <property type="match status" value="1"/>
</dbReference>
<dbReference type="PANTHER" id="PTHR30097:SF15">
    <property type="entry name" value="CATION EFFLUX SYSTEM PROTEIN CUSB"/>
    <property type="match status" value="1"/>
</dbReference>
<evidence type="ECO:0000256" key="2">
    <source>
        <dbReference type="SAM" id="MobiDB-lite"/>
    </source>
</evidence>
<evidence type="ECO:0000259" key="6">
    <source>
        <dbReference type="Pfam" id="PF25973"/>
    </source>
</evidence>
<sequence length="563" mass="59068">MIVVNPRSAFAAWTLAVLLVSIASSVLAGGGDDHSHGPEVALPVQIDTGGRRFELTSPEVELAGELKDGRLSVYADRYATNEPILDAKIQLESGERKLPLHATEDGRYEATADWLKQAGTYEIVVSVEAEGLQDLLVGTLEIPPSPAGTESGRDWLESGKWAAAGLGVLVALLLLGRRVRRRRNTTLALALPVFAAVALAAHSVPGFAHGDDDHGEETKPATMPAAGVARGGASAKRLPDGGVFVPKAVQRLLGIRTVLGEPRDIARTVELNGHVMPDPSFSGRVQSSQSGRVAQPKGGFPAIGMKVRKGQVLAYVEPAASSIEKGNQQAQLAELASALGLAERRAARLEQLVGSLPQKEIEAARAEAVSLRARKAAVAASLYQREALRAPVAGVISQAAVVAGQVVEAREVLFEIVDPTRLRVEAVAYDSALSGQVAGAAGTTAGGEPLALAFIGQSYQLREQALPMQFAVKPPVPVLSVGQPVKVFVETRQTVRGVALPQTSLTRNAGGETTVWVHASAERFVAKPVRAQAIDADTVAVVEGLHEGDRVVTQGAASLAQIR</sequence>
<keyword evidence="3" id="KW-0812">Transmembrane</keyword>
<feature type="domain" description="Multidrug resistance protein MdtA-like C-terminal permuted SH3" evidence="5">
    <location>
        <begin position="498"/>
        <end position="556"/>
    </location>
</feature>
<dbReference type="InterPro" id="IPR058647">
    <property type="entry name" value="BSH_CzcB-like"/>
</dbReference>
<dbReference type="GO" id="GO:0046914">
    <property type="term" value="F:transition metal ion binding"/>
    <property type="evidence" value="ECO:0007669"/>
    <property type="project" value="TreeGrafter"/>
</dbReference>
<dbReference type="InterPro" id="IPR051909">
    <property type="entry name" value="MFP_Cation_Efflux"/>
</dbReference>
<protein>
    <submittedName>
        <fullName evidence="7">Uncharacterized protein</fullName>
    </submittedName>
</protein>
<feature type="region of interest" description="Disordered" evidence="2">
    <location>
        <begin position="277"/>
        <end position="299"/>
    </location>
</feature>
<dbReference type="InterPro" id="IPR058627">
    <property type="entry name" value="MdtA-like_C"/>
</dbReference>
<dbReference type="Gene3D" id="2.40.420.20">
    <property type="match status" value="1"/>
</dbReference>
<dbReference type="AlphaFoldDB" id="Q3SI33"/>
<dbReference type="Proteomes" id="UP000008291">
    <property type="component" value="Chromosome"/>
</dbReference>
<evidence type="ECO:0000313" key="8">
    <source>
        <dbReference type="Proteomes" id="UP000008291"/>
    </source>
</evidence>
<organism evidence="7 8">
    <name type="scientific">Thiobacillus denitrificans (strain ATCC 25259 / T1)</name>
    <dbReference type="NCBI Taxonomy" id="292415"/>
    <lineage>
        <taxon>Bacteria</taxon>
        <taxon>Pseudomonadati</taxon>
        <taxon>Pseudomonadota</taxon>
        <taxon>Betaproteobacteria</taxon>
        <taxon>Nitrosomonadales</taxon>
        <taxon>Thiobacillaceae</taxon>
        <taxon>Thiobacillus</taxon>
    </lineage>
</organism>
<dbReference type="GO" id="GO:0060003">
    <property type="term" value="P:copper ion export"/>
    <property type="evidence" value="ECO:0007669"/>
    <property type="project" value="TreeGrafter"/>
</dbReference>
<dbReference type="Gene3D" id="2.40.30.170">
    <property type="match status" value="1"/>
</dbReference>
<evidence type="ECO:0000259" key="5">
    <source>
        <dbReference type="Pfam" id="PF25967"/>
    </source>
</evidence>
<dbReference type="SUPFAM" id="SSF111369">
    <property type="entry name" value="HlyD-like secretion proteins"/>
    <property type="match status" value="1"/>
</dbReference>
<reference evidence="7 8" key="1">
    <citation type="journal article" date="2006" name="J. Bacteriol.">
        <title>The genome sequence of the obligately chemolithoautotrophic, facultatively anaerobic bacterium Thiobacillus denitrificans.</title>
        <authorList>
            <person name="Beller H.R."/>
            <person name="Chain P.S."/>
            <person name="Letain T.E."/>
            <person name="Chakicherla A."/>
            <person name="Larimer F.W."/>
            <person name="Richardson P.M."/>
            <person name="Coleman M.A."/>
            <person name="Wood A.P."/>
            <person name="Kelly D.P."/>
        </authorList>
    </citation>
    <scope>NUCLEOTIDE SEQUENCE [LARGE SCALE GENOMIC DNA]</scope>
    <source>
        <strain evidence="7 8">ATCC 25259</strain>
    </source>
</reference>
<keyword evidence="1" id="KW-0813">Transport</keyword>
<proteinExistence type="predicted"/>
<dbReference type="KEGG" id="tbd:Tbd_1747"/>
<dbReference type="HOGENOM" id="CLU_033985_0_0_4"/>
<gene>
    <name evidence="7" type="ordered locus">Tbd_1747</name>
</gene>
<feature type="transmembrane region" description="Helical" evidence="3">
    <location>
        <begin position="187"/>
        <end position="208"/>
    </location>
</feature>
<dbReference type="GO" id="GO:0030288">
    <property type="term" value="C:outer membrane-bounded periplasmic space"/>
    <property type="evidence" value="ECO:0007669"/>
    <property type="project" value="TreeGrafter"/>
</dbReference>
<dbReference type="PANTHER" id="PTHR30097">
    <property type="entry name" value="CATION EFFLUX SYSTEM PROTEIN CUSB"/>
    <property type="match status" value="1"/>
</dbReference>
<feature type="transmembrane region" description="Helical" evidence="3">
    <location>
        <begin position="158"/>
        <end position="175"/>
    </location>
</feature>
<dbReference type="STRING" id="292415.Tbd_1747"/>
<evidence type="ECO:0000313" key="7">
    <source>
        <dbReference type="EMBL" id="AAZ97700.1"/>
    </source>
</evidence>
<dbReference type="Gene3D" id="2.40.50.100">
    <property type="match status" value="1"/>
</dbReference>
<evidence type="ECO:0000256" key="1">
    <source>
        <dbReference type="ARBA" id="ARBA00022448"/>
    </source>
</evidence>
<dbReference type="Pfam" id="PF25973">
    <property type="entry name" value="BSH_CzcB"/>
    <property type="match status" value="1"/>
</dbReference>
<feature type="chain" id="PRO_5004228893" evidence="4">
    <location>
        <begin position="29"/>
        <end position="563"/>
    </location>
</feature>
<dbReference type="GO" id="GO:0015679">
    <property type="term" value="P:plasma membrane copper ion transport"/>
    <property type="evidence" value="ECO:0007669"/>
    <property type="project" value="TreeGrafter"/>
</dbReference>
<accession>Q3SI33</accession>
<keyword evidence="3" id="KW-0472">Membrane</keyword>
<dbReference type="eggNOG" id="COG0845">
    <property type="taxonomic scope" value="Bacteria"/>
</dbReference>
<evidence type="ECO:0000256" key="4">
    <source>
        <dbReference type="SAM" id="SignalP"/>
    </source>
</evidence>
<dbReference type="RefSeq" id="WP_011312259.1">
    <property type="nucleotide sequence ID" value="NC_007404.1"/>
</dbReference>
<feature type="signal peptide" evidence="4">
    <location>
        <begin position="1"/>
        <end position="28"/>
    </location>
</feature>
<name>Q3SI33_THIDA</name>
<evidence type="ECO:0000256" key="3">
    <source>
        <dbReference type="SAM" id="Phobius"/>
    </source>
</evidence>
<keyword evidence="3" id="KW-1133">Transmembrane helix</keyword>
<feature type="domain" description="CzcB-like barrel-sandwich hybrid" evidence="6">
    <location>
        <begin position="302"/>
        <end position="418"/>
    </location>
</feature>
<keyword evidence="8" id="KW-1185">Reference proteome</keyword>
<keyword evidence="4" id="KW-0732">Signal</keyword>
<dbReference type="EMBL" id="CP000116">
    <property type="protein sequence ID" value="AAZ97700.1"/>
    <property type="molecule type" value="Genomic_DNA"/>
</dbReference>
<feature type="compositionally biased region" description="Polar residues" evidence="2">
    <location>
        <begin position="283"/>
        <end position="292"/>
    </location>
</feature>
<dbReference type="Pfam" id="PF25967">
    <property type="entry name" value="RND-MFP_C"/>
    <property type="match status" value="1"/>
</dbReference>